<comment type="caution">
    <text evidence="4">The sequence shown here is derived from an EMBL/GenBank/DDBJ whole genome shotgun (WGS) entry which is preliminary data.</text>
</comment>
<sequence length="240" mass="27758">MEAIILAGGRGRRLGALTKKKQKAALCFCGTPLIVHVINDLLTQEIGRINILTGYRGKDVWQICVNYYSDQLDSGNIRILDFPYIWGTLNRLMVAIPYLDESFNGYYVCGIDSLIPFSVSKRFLRFTRFYQQQLILLLSPNIKKAPTHWRVRLIDNRIISYNYFTDYSGDKGAFANLYADVGVRYFPYRLISELREMNYKGERNIPDFIFQKFQSGDSIIGFPFSEDWKHVANPSDFQAV</sequence>
<keyword evidence="2" id="KW-0548">Nucleotidyltransferase</keyword>
<dbReference type="InterPro" id="IPR050065">
    <property type="entry name" value="GlmU-like"/>
</dbReference>
<dbReference type="Proteomes" id="UP000178930">
    <property type="component" value="Unassembled WGS sequence"/>
</dbReference>
<evidence type="ECO:0000256" key="2">
    <source>
        <dbReference type="ARBA" id="ARBA00022695"/>
    </source>
</evidence>
<dbReference type="PANTHER" id="PTHR43584">
    <property type="entry name" value="NUCLEOTIDYL TRANSFERASE"/>
    <property type="match status" value="1"/>
</dbReference>
<reference evidence="4 5" key="1">
    <citation type="journal article" date="2016" name="Nat. Commun.">
        <title>Thousands of microbial genomes shed light on interconnected biogeochemical processes in an aquifer system.</title>
        <authorList>
            <person name="Anantharaman K."/>
            <person name="Brown C.T."/>
            <person name="Hug L.A."/>
            <person name="Sharon I."/>
            <person name="Castelle C.J."/>
            <person name="Probst A.J."/>
            <person name="Thomas B.C."/>
            <person name="Singh A."/>
            <person name="Wilkins M.J."/>
            <person name="Karaoz U."/>
            <person name="Brodie E.L."/>
            <person name="Williams K.H."/>
            <person name="Hubbard S.S."/>
            <person name="Banfield J.F."/>
        </authorList>
    </citation>
    <scope>NUCLEOTIDE SEQUENCE [LARGE SCALE GENOMIC DNA]</scope>
</reference>
<dbReference type="EMBL" id="MHIB01000027">
    <property type="protein sequence ID" value="OGY43963.1"/>
    <property type="molecule type" value="Genomic_DNA"/>
</dbReference>
<dbReference type="PANTHER" id="PTHR43584:SF8">
    <property type="entry name" value="N-ACETYLMURAMATE ALPHA-1-PHOSPHATE URIDYLYLTRANSFERASE"/>
    <property type="match status" value="1"/>
</dbReference>
<evidence type="ECO:0000259" key="3">
    <source>
        <dbReference type="Pfam" id="PF12804"/>
    </source>
</evidence>
<dbReference type="AlphaFoldDB" id="A0A1G1XV70"/>
<dbReference type="InterPro" id="IPR025877">
    <property type="entry name" value="MobA-like_NTP_Trfase"/>
</dbReference>
<dbReference type="InterPro" id="IPR029044">
    <property type="entry name" value="Nucleotide-diphossugar_trans"/>
</dbReference>
<evidence type="ECO:0000313" key="4">
    <source>
        <dbReference type="EMBL" id="OGY43963.1"/>
    </source>
</evidence>
<proteinExistence type="predicted"/>
<keyword evidence="1" id="KW-0808">Transferase</keyword>
<dbReference type="Pfam" id="PF12804">
    <property type="entry name" value="NTP_transf_3"/>
    <property type="match status" value="1"/>
</dbReference>
<dbReference type="GO" id="GO:0016779">
    <property type="term" value="F:nucleotidyltransferase activity"/>
    <property type="evidence" value="ECO:0007669"/>
    <property type="project" value="UniProtKB-KW"/>
</dbReference>
<accession>A0A1G1XV70</accession>
<feature type="domain" description="MobA-like NTP transferase" evidence="3">
    <location>
        <begin position="3"/>
        <end position="56"/>
    </location>
</feature>
<gene>
    <name evidence="4" type="ORF">A2729_01410</name>
</gene>
<dbReference type="STRING" id="1797532.A2729_01410"/>
<evidence type="ECO:0000256" key="1">
    <source>
        <dbReference type="ARBA" id="ARBA00022679"/>
    </source>
</evidence>
<organism evidence="4 5">
    <name type="scientific">Candidatus Buchananbacteria bacterium RIFCSPHIGHO2_01_FULL_39_14</name>
    <dbReference type="NCBI Taxonomy" id="1797532"/>
    <lineage>
        <taxon>Bacteria</taxon>
        <taxon>Candidatus Buchananiibacteriota</taxon>
    </lineage>
</organism>
<protein>
    <recommendedName>
        <fullName evidence="3">MobA-like NTP transferase domain-containing protein</fullName>
    </recommendedName>
</protein>
<dbReference type="Gene3D" id="3.90.550.10">
    <property type="entry name" value="Spore Coat Polysaccharide Biosynthesis Protein SpsA, Chain A"/>
    <property type="match status" value="1"/>
</dbReference>
<dbReference type="SUPFAM" id="SSF53448">
    <property type="entry name" value="Nucleotide-diphospho-sugar transferases"/>
    <property type="match status" value="1"/>
</dbReference>
<name>A0A1G1XV70_9BACT</name>
<evidence type="ECO:0000313" key="5">
    <source>
        <dbReference type="Proteomes" id="UP000178930"/>
    </source>
</evidence>